<evidence type="ECO:0000256" key="4">
    <source>
        <dbReference type="ARBA" id="ARBA00023175"/>
    </source>
</evidence>
<dbReference type="InParanoid" id="A0A2P6MT12"/>
<accession>A0A2P6MT12</accession>
<dbReference type="FunFam" id="1.10.238.10:FF:000001">
    <property type="entry name" value="Calmodulin 1"/>
    <property type="match status" value="1"/>
</dbReference>
<dbReference type="InterPro" id="IPR011992">
    <property type="entry name" value="EF-hand-dom_pair"/>
</dbReference>
<evidence type="ECO:0000313" key="6">
    <source>
        <dbReference type="EMBL" id="PRP74842.1"/>
    </source>
</evidence>
<gene>
    <name evidence="6" type="ORF">PROFUN_09542</name>
</gene>
<evidence type="ECO:0000256" key="3">
    <source>
        <dbReference type="ARBA" id="ARBA00023123"/>
    </source>
</evidence>
<feature type="domain" description="EF-hand" evidence="5">
    <location>
        <begin position="7"/>
        <end position="42"/>
    </location>
</feature>
<dbReference type="InterPro" id="IPR018247">
    <property type="entry name" value="EF_Hand_1_Ca_BS"/>
</dbReference>
<sequence>MNKLDEEQLDEFKEAFAEFDKNNDGRVNGKELQALMRHMGTIQSDAETVEMMRECGGGETIDCNGFLTWMGNRMSDNHDESDLIQAFKAFDKEGNGQISIPELRFVLCTLGEKLDDEAVDTMLNQADSTGSGVVIYESFVRNMFALQK</sequence>
<reference evidence="6 7" key="1">
    <citation type="journal article" date="2018" name="Genome Biol. Evol.">
        <title>Multiple Roots of Fruiting Body Formation in Amoebozoa.</title>
        <authorList>
            <person name="Hillmann F."/>
            <person name="Forbes G."/>
            <person name="Novohradska S."/>
            <person name="Ferling I."/>
            <person name="Riege K."/>
            <person name="Groth M."/>
            <person name="Westermann M."/>
            <person name="Marz M."/>
            <person name="Spaller T."/>
            <person name="Winckler T."/>
            <person name="Schaap P."/>
            <person name="Glockner G."/>
        </authorList>
    </citation>
    <scope>NUCLEOTIDE SEQUENCE [LARGE SCALE GENOMIC DNA]</scope>
    <source>
        <strain evidence="6 7">Jena</strain>
    </source>
</reference>
<dbReference type="GO" id="GO:0016460">
    <property type="term" value="C:myosin II complex"/>
    <property type="evidence" value="ECO:0007669"/>
    <property type="project" value="TreeGrafter"/>
</dbReference>
<evidence type="ECO:0000256" key="2">
    <source>
        <dbReference type="ARBA" id="ARBA00022837"/>
    </source>
</evidence>
<keyword evidence="4" id="KW-0505">Motor protein</keyword>
<keyword evidence="3" id="KW-0518">Myosin</keyword>
<keyword evidence="7" id="KW-1185">Reference proteome</keyword>
<dbReference type="PROSITE" id="PS50222">
    <property type="entry name" value="EF_HAND_2"/>
    <property type="match status" value="2"/>
</dbReference>
<dbReference type="PANTHER" id="PTHR23048">
    <property type="entry name" value="MYOSIN LIGHT CHAIN 1, 3"/>
    <property type="match status" value="1"/>
</dbReference>
<dbReference type="STRING" id="1890364.A0A2P6MT12"/>
<dbReference type="SUPFAM" id="SSF47473">
    <property type="entry name" value="EF-hand"/>
    <property type="match status" value="1"/>
</dbReference>
<evidence type="ECO:0000256" key="1">
    <source>
        <dbReference type="ARBA" id="ARBA00022737"/>
    </source>
</evidence>
<dbReference type="InterPro" id="IPR002048">
    <property type="entry name" value="EF_hand_dom"/>
</dbReference>
<dbReference type="Proteomes" id="UP000241769">
    <property type="component" value="Unassembled WGS sequence"/>
</dbReference>
<dbReference type="SMR" id="A0A2P6MT12"/>
<comment type="caution">
    <text evidence="6">The sequence shown here is derived from an EMBL/GenBank/DDBJ whole genome shotgun (WGS) entry which is preliminary data.</text>
</comment>
<dbReference type="OrthoDB" id="26064at2759"/>
<dbReference type="Pfam" id="PF00036">
    <property type="entry name" value="EF-hand_1"/>
    <property type="match status" value="1"/>
</dbReference>
<proteinExistence type="predicted"/>
<organism evidence="6 7">
    <name type="scientific">Planoprotostelium fungivorum</name>
    <dbReference type="NCBI Taxonomy" id="1890364"/>
    <lineage>
        <taxon>Eukaryota</taxon>
        <taxon>Amoebozoa</taxon>
        <taxon>Evosea</taxon>
        <taxon>Variosea</taxon>
        <taxon>Cavosteliida</taxon>
        <taxon>Cavosteliaceae</taxon>
        <taxon>Planoprotostelium</taxon>
    </lineage>
</organism>
<dbReference type="InterPro" id="IPR050230">
    <property type="entry name" value="CALM/Myosin/TropC-like"/>
</dbReference>
<dbReference type="Gene3D" id="1.10.238.10">
    <property type="entry name" value="EF-hand"/>
    <property type="match status" value="1"/>
</dbReference>
<name>A0A2P6MT12_9EUKA</name>
<keyword evidence="2" id="KW-0106">Calcium</keyword>
<dbReference type="PROSITE" id="PS00018">
    <property type="entry name" value="EF_HAND_1"/>
    <property type="match status" value="1"/>
</dbReference>
<dbReference type="GO" id="GO:0005509">
    <property type="term" value="F:calcium ion binding"/>
    <property type="evidence" value="ECO:0007669"/>
    <property type="project" value="InterPro"/>
</dbReference>
<dbReference type="AlphaFoldDB" id="A0A2P6MT12"/>
<keyword evidence="1" id="KW-0677">Repeat</keyword>
<evidence type="ECO:0000313" key="7">
    <source>
        <dbReference type="Proteomes" id="UP000241769"/>
    </source>
</evidence>
<dbReference type="Pfam" id="PF13499">
    <property type="entry name" value="EF-hand_7"/>
    <property type="match status" value="1"/>
</dbReference>
<dbReference type="PANTHER" id="PTHR23048:SF0">
    <property type="entry name" value="CALMODULIN LIKE 3"/>
    <property type="match status" value="1"/>
</dbReference>
<protein>
    <submittedName>
        <fullName evidence="6">Calmoduline</fullName>
    </submittedName>
</protein>
<feature type="domain" description="EF-hand" evidence="5">
    <location>
        <begin position="78"/>
        <end position="113"/>
    </location>
</feature>
<dbReference type="EMBL" id="MDYQ01000439">
    <property type="protein sequence ID" value="PRP74842.1"/>
    <property type="molecule type" value="Genomic_DNA"/>
</dbReference>
<dbReference type="SMART" id="SM00054">
    <property type="entry name" value="EFh"/>
    <property type="match status" value="3"/>
</dbReference>
<evidence type="ECO:0000259" key="5">
    <source>
        <dbReference type="PROSITE" id="PS50222"/>
    </source>
</evidence>